<feature type="region of interest" description="Disordered" evidence="1">
    <location>
        <begin position="188"/>
        <end position="225"/>
    </location>
</feature>
<feature type="compositionally biased region" description="Low complexity" evidence="1">
    <location>
        <begin position="297"/>
        <end position="308"/>
    </location>
</feature>
<dbReference type="AlphaFoldDB" id="A0A813V8P9"/>
<dbReference type="Proteomes" id="UP000663852">
    <property type="component" value="Unassembled WGS sequence"/>
</dbReference>
<feature type="region of interest" description="Disordered" evidence="1">
    <location>
        <begin position="341"/>
        <end position="361"/>
    </location>
</feature>
<feature type="region of interest" description="Disordered" evidence="1">
    <location>
        <begin position="400"/>
        <end position="495"/>
    </location>
</feature>
<evidence type="ECO:0000313" key="2">
    <source>
        <dbReference type="EMBL" id="CAF0839835.1"/>
    </source>
</evidence>
<feature type="compositionally biased region" description="Low complexity" evidence="1">
    <location>
        <begin position="435"/>
        <end position="463"/>
    </location>
</feature>
<dbReference type="Proteomes" id="UP000663828">
    <property type="component" value="Unassembled WGS sequence"/>
</dbReference>
<reference evidence="2" key="1">
    <citation type="submission" date="2021-02" db="EMBL/GenBank/DDBJ databases">
        <authorList>
            <person name="Nowell W R."/>
        </authorList>
    </citation>
    <scope>NUCLEOTIDE SEQUENCE</scope>
</reference>
<keyword evidence="4" id="KW-1185">Reference proteome</keyword>
<organism evidence="2 4">
    <name type="scientific">Adineta ricciae</name>
    <name type="common">Rotifer</name>
    <dbReference type="NCBI Taxonomy" id="249248"/>
    <lineage>
        <taxon>Eukaryota</taxon>
        <taxon>Metazoa</taxon>
        <taxon>Spiralia</taxon>
        <taxon>Gnathifera</taxon>
        <taxon>Rotifera</taxon>
        <taxon>Eurotatoria</taxon>
        <taxon>Bdelloidea</taxon>
        <taxon>Adinetida</taxon>
        <taxon>Adinetidae</taxon>
        <taxon>Adineta</taxon>
    </lineage>
</organism>
<feature type="compositionally biased region" description="Polar residues" evidence="1">
    <location>
        <begin position="202"/>
        <end position="211"/>
    </location>
</feature>
<evidence type="ECO:0000313" key="3">
    <source>
        <dbReference type="EMBL" id="CAF1414543.1"/>
    </source>
</evidence>
<gene>
    <name evidence="3" type="ORF">EDS130_LOCUS36986</name>
    <name evidence="2" type="ORF">XAT740_LOCUS4908</name>
</gene>
<name>A0A813V8P9_ADIRI</name>
<protein>
    <submittedName>
        <fullName evidence="2">Uncharacterized protein</fullName>
    </submittedName>
</protein>
<evidence type="ECO:0000256" key="1">
    <source>
        <dbReference type="SAM" id="MobiDB-lite"/>
    </source>
</evidence>
<dbReference type="EMBL" id="CAJNOR010000207">
    <property type="protein sequence ID" value="CAF0839835.1"/>
    <property type="molecule type" value="Genomic_DNA"/>
</dbReference>
<comment type="caution">
    <text evidence="2">The sequence shown here is derived from an EMBL/GenBank/DDBJ whole genome shotgun (WGS) entry which is preliminary data.</text>
</comment>
<sequence>MSYYDDYYDDCLSDDDDYDVYYHNYSVDYANQLLNGHHAITSCLPRQRRKHHRHTPRLVRVATLDQMPITNRPQLVPSLHSQPKYGINQQIPVPPLNLTSRLPTLEATNEEMERRISRRPEPISEVVEEHNGPPIITANNIIDAATTTTTTQEDMHRPLTEEELRQVQQQQEAFQQHLLNMQRHILEQGQQAGQQQQREQETPTIPSSASHFSKKRAKKSFHDLERDDDQAEIAELIENDPYFAAAMEDFAYSHGLLHKHRHRTHSDDSSSSHQSQHLSKKHRTQFQKKPPSRRLSHSSSSSSAAISIPAVHRPLSDPRGSNTDLILLRELQGIRRVMEEYVQDQRNRPNPPPAMYPPWGSYESPYQPSVFPQDRPHPKPHPNQLVYQNVVNAVKEALERRSPTQREQPLKPSEIDPSLKHTYTRRPQIPPPTIKPQQQVRRPSSGSSSSSSSSSKTTAAKPAAIPPAPPYEPLANFSSTRPPINQNRTLSYGKHENQSDIYDTLLPGHYLRLSHNKYN</sequence>
<evidence type="ECO:0000313" key="4">
    <source>
        <dbReference type="Proteomes" id="UP000663828"/>
    </source>
</evidence>
<feature type="compositionally biased region" description="Polar residues" evidence="1">
    <location>
        <begin position="476"/>
        <end position="490"/>
    </location>
</feature>
<dbReference type="OrthoDB" id="10041727at2759"/>
<feature type="compositionally biased region" description="Low complexity" evidence="1">
    <location>
        <begin position="188"/>
        <end position="197"/>
    </location>
</feature>
<accession>A0A813V8P9</accession>
<proteinExistence type="predicted"/>
<feature type="compositionally biased region" description="Basic residues" evidence="1">
    <location>
        <begin position="278"/>
        <end position="296"/>
    </location>
</feature>
<dbReference type="EMBL" id="CAJNOJ010000355">
    <property type="protein sequence ID" value="CAF1414543.1"/>
    <property type="molecule type" value="Genomic_DNA"/>
</dbReference>
<feature type="region of interest" description="Disordered" evidence="1">
    <location>
        <begin position="261"/>
        <end position="321"/>
    </location>
</feature>